<dbReference type="Pfam" id="PF00582">
    <property type="entry name" value="Usp"/>
    <property type="match status" value="1"/>
</dbReference>
<accession>A0A809R417</accession>
<dbReference type="Proteomes" id="UP000662914">
    <property type="component" value="Chromosome"/>
</dbReference>
<evidence type="ECO:0000313" key="4">
    <source>
        <dbReference type="Proteomes" id="UP000662914"/>
    </source>
</evidence>
<dbReference type="SUPFAM" id="SSF52402">
    <property type="entry name" value="Adenine nucleotide alpha hydrolases-like"/>
    <property type="match status" value="1"/>
</dbReference>
<feature type="domain" description="UspA" evidence="2">
    <location>
        <begin position="3"/>
        <end position="140"/>
    </location>
</feature>
<dbReference type="EMBL" id="AP021857">
    <property type="protein sequence ID" value="BBO22279.1"/>
    <property type="molecule type" value="Genomic_DNA"/>
</dbReference>
<dbReference type="AlphaFoldDB" id="A0A809R417"/>
<evidence type="ECO:0000259" key="2">
    <source>
        <dbReference type="Pfam" id="PF00582"/>
    </source>
</evidence>
<name>A0A809R417_9PROT</name>
<evidence type="ECO:0000256" key="1">
    <source>
        <dbReference type="ARBA" id="ARBA00008791"/>
    </source>
</evidence>
<reference evidence="3" key="1">
    <citation type="journal article" name="DNA Res.">
        <title>The physiological potential of anammox bacteria as revealed by their core genome structure.</title>
        <authorList>
            <person name="Okubo T."/>
            <person name="Toyoda A."/>
            <person name="Fukuhara K."/>
            <person name="Uchiyama I."/>
            <person name="Harigaya Y."/>
            <person name="Kuroiwa M."/>
            <person name="Suzuki T."/>
            <person name="Murakami Y."/>
            <person name="Suwa Y."/>
            <person name="Takami H."/>
        </authorList>
    </citation>
    <scope>NUCLEOTIDE SEQUENCE</scope>
    <source>
        <strain evidence="3">317325-3</strain>
    </source>
</reference>
<dbReference type="InterPro" id="IPR006015">
    <property type="entry name" value="Universal_stress_UspA"/>
</dbReference>
<evidence type="ECO:0000313" key="3">
    <source>
        <dbReference type="EMBL" id="BBO22279.1"/>
    </source>
</evidence>
<protein>
    <submittedName>
        <fullName evidence="3">Universal stress protein</fullName>
    </submittedName>
</protein>
<dbReference type="PANTHER" id="PTHR46268">
    <property type="entry name" value="STRESS RESPONSE PROTEIN NHAX"/>
    <property type="match status" value="1"/>
</dbReference>
<dbReference type="InterPro" id="IPR014729">
    <property type="entry name" value="Rossmann-like_a/b/a_fold"/>
</dbReference>
<comment type="similarity">
    <text evidence="1">Belongs to the universal stress protein A family.</text>
</comment>
<dbReference type="KEGG" id="ddz:DSYM_29780"/>
<gene>
    <name evidence="3" type="ORF">DSYM_29780</name>
</gene>
<organism evidence="3 4">
    <name type="scientific">Candidatus Desulfobacillus denitrificans</name>
    <dbReference type="NCBI Taxonomy" id="2608985"/>
    <lineage>
        <taxon>Bacteria</taxon>
        <taxon>Pseudomonadati</taxon>
        <taxon>Pseudomonadota</taxon>
        <taxon>Betaproteobacteria</taxon>
        <taxon>Candidatus Desulfobacillus</taxon>
    </lineage>
</organism>
<sequence>MLKLLLPVDGSKHSERALRHALALAAGGLEADFLLLNVQPALPPRSSPKSRRRAEMLRQLEAGEKAMRPALTLLERAGVPFKSYSRTGAPADVILKFARERHCDAIVMGTRGMGALAGLVLGSVAMKVIQLAPIPVTLVK</sequence>
<proteinExistence type="inferred from homology"/>
<dbReference type="InterPro" id="IPR006016">
    <property type="entry name" value="UspA"/>
</dbReference>
<dbReference type="CDD" id="cd00293">
    <property type="entry name" value="USP-like"/>
    <property type="match status" value="1"/>
</dbReference>
<dbReference type="PANTHER" id="PTHR46268:SF6">
    <property type="entry name" value="UNIVERSAL STRESS PROTEIN UP12"/>
    <property type="match status" value="1"/>
</dbReference>
<dbReference type="Gene3D" id="3.40.50.620">
    <property type="entry name" value="HUPs"/>
    <property type="match status" value="1"/>
</dbReference>
<dbReference type="PRINTS" id="PR01438">
    <property type="entry name" value="UNVRSLSTRESS"/>
</dbReference>